<feature type="transmembrane region" description="Helical" evidence="5">
    <location>
        <begin position="216"/>
        <end position="240"/>
    </location>
</feature>
<evidence type="ECO:0000313" key="6">
    <source>
        <dbReference type="EMBL" id="ETF04253.1"/>
    </source>
</evidence>
<gene>
    <name evidence="6" type="ORF">W822_03520</name>
</gene>
<dbReference type="Pfam" id="PF07264">
    <property type="entry name" value="EI24"/>
    <property type="match status" value="1"/>
</dbReference>
<proteinExistence type="predicted"/>
<accession>V8QY07</accession>
<organism evidence="6 7">
    <name type="scientific">Advenella kashmirensis W13003</name>
    <dbReference type="NCBI Taxonomy" id="1424334"/>
    <lineage>
        <taxon>Bacteria</taxon>
        <taxon>Pseudomonadati</taxon>
        <taxon>Pseudomonadota</taxon>
        <taxon>Betaproteobacteria</taxon>
        <taxon>Burkholderiales</taxon>
        <taxon>Alcaligenaceae</taxon>
    </lineage>
</organism>
<evidence type="ECO:0000256" key="4">
    <source>
        <dbReference type="ARBA" id="ARBA00023136"/>
    </source>
</evidence>
<protein>
    <submittedName>
        <fullName evidence="6">Membrane protein</fullName>
    </submittedName>
</protein>
<dbReference type="InterPro" id="IPR059112">
    <property type="entry name" value="CysZ/EI24"/>
</dbReference>
<evidence type="ECO:0000256" key="5">
    <source>
        <dbReference type="SAM" id="Phobius"/>
    </source>
</evidence>
<dbReference type="eggNOG" id="COG2981">
    <property type="taxonomic scope" value="Bacteria"/>
</dbReference>
<comment type="subcellular location">
    <subcellularLocation>
        <location evidence="1">Membrane</location>
        <topology evidence="1">Multi-pass membrane protein</topology>
    </subcellularLocation>
</comment>
<keyword evidence="2 5" id="KW-0812">Transmembrane</keyword>
<dbReference type="PATRIC" id="fig|1424334.3.peg.709"/>
<evidence type="ECO:0000256" key="1">
    <source>
        <dbReference type="ARBA" id="ARBA00004141"/>
    </source>
</evidence>
<feature type="transmembrane region" description="Helical" evidence="5">
    <location>
        <begin position="91"/>
        <end position="118"/>
    </location>
</feature>
<feature type="transmembrane region" description="Helical" evidence="5">
    <location>
        <begin position="166"/>
        <end position="184"/>
    </location>
</feature>
<name>V8QY07_9BURK</name>
<keyword evidence="3 5" id="KW-1133">Transmembrane helix</keyword>
<comment type="caution">
    <text evidence="6">The sequence shown here is derived from an EMBL/GenBank/DDBJ whole genome shotgun (WGS) entry which is preliminary data.</text>
</comment>
<sequence length="270" mass="29352">MPAKAGRHMKSTPYVSVAAAFSKALATQMRPSMLFAIILPFVIAAVVALLLLIFAWTPLDNWLDNTALHWGWFQSVSGRLSGWGFATMSDWLTGVISFVALLVVSGIAGLAAAAILVMPMALKTISTTSYPELQRKGENATVTSLANTVKVSAIFVIGWLVTLPLWLIPFAGIALSLFWGAYAFSHMTRLDAIVEHATLEERAYVLRHYNRGFWQIGLICAAIALIPFAGFIMPVFSILACTHYGLMALKAVRTQQPAIEGNAATQRQLP</sequence>
<dbReference type="STRING" id="1424334.W822_03520"/>
<reference evidence="6 7" key="1">
    <citation type="journal article" date="2014" name="Genome Announc.">
        <title>Draft Genome Sequence of Advenella kashmirensis Strain W13003, a Polycyclic Aromatic Hydrocarbon-Degrading Bacterium.</title>
        <authorList>
            <person name="Wang X."/>
            <person name="Jin D."/>
            <person name="Zhou L."/>
            <person name="Wu L."/>
            <person name="An W."/>
            <person name="Zhao L."/>
        </authorList>
    </citation>
    <scope>NUCLEOTIDE SEQUENCE [LARGE SCALE GENOMIC DNA]</scope>
    <source>
        <strain evidence="6 7">W13003</strain>
    </source>
</reference>
<evidence type="ECO:0000256" key="2">
    <source>
        <dbReference type="ARBA" id="ARBA00022692"/>
    </source>
</evidence>
<evidence type="ECO:0000313" key="7">
    <source>
        <dbReference type="Proteomes" id="UP000018733"/>
    </source>
</evidence>
<dbReference type="AlphaFoldDB" id="V8QY07"/>
<keyword evidence="7" id="KW-1185">Reference proteome</keyword>
<evidence type="ECO:0000256" key="3">
    <source>
        <dbReference type="ARBA" id="ARBA00022989"/>
    </source>
</evidence>
<dbReference type="HOGENOM" id="CLU_069319_1_0_4"/>
<feature type="transmembrane region" description="Helical" evidence="5">
    <location>
        <begin position="33"/>
        <end position="56"/>
    </location>
</feature>
<dbReference type="EMBL" id="AYXT01000001">
    <property type="protein sequence ID" value="ETF04253.1"/>
    <property type="molecule type" value="Genomic_DNA"/>
</dbReference>
<dbReference type="Proteomes" id="UP000018733">
    <property type="component" value="Unassembled WGS sequence"/>
</dbReference>
<keyword evidence="4 5" id="KW-0472">Membrane</keyword>